<dbReference type="AlphaFoldDB" id="B7KIL8"/>
<dbReference type="Pfam" id="PF00078">
    <property type="entry name" value="RVT_1"/>
    <property type="match status" value="1"/>
</dbReference>
<organism evidence="2 3">
    <name type="scientific">Gloeothece citriformis (strain PCC 7424)</name>
    <name type="common">Cyanothece sp. (strain PCC 7424)</name>
    <dbReference type="NCBI Taxonomy" id="65393"/>
    <lineage>
        <taxon>Bacteria</taxon>
        <taxon>Bacillati</taxon>
        <taxon>Cyanobacteriota</taxon>
        <taxon>Cyanophyceae</taxon>
        <taxon>Oscillatoriophycideae</taxon>
        <taxon>Chroococcales</taxon>
        <taxon>Aphanothecaceae</taxon>
        <taxon>Gloeothece</taxon>
        <taxon>Gloeothece citriformis</taxon>
    </lineage>
</organism>
<dbReference type="Proteomes" id="UP000002384">
    <property type="component" value="Chromosome"/>
</dbReference>
<dbReference type="PROSITE" id="PS50878">
    <property type="entry name" value="RT_POL"/>
    <property type="match status" value="1"/>
</dbReference>
<dbReference type="eggNOG" id="COG3344">
    <property type="taxonomic scope" value="Bacteria"/>
</dbReference>
<dbReference type="CDD" id="cd01646">
    <property type="entry name" value="RT_Bac_retron_I"/>
    <property type="match status" value="1"/>
</dbReference>
<protein>
    <recommendedName>
        <fullName evidence="1">Reverse transcriptase domain-containing protein</fullName>
    </recommendedName>
</protein>
<gene>
    <name evidence="2" type="ordered locus">PCC7424_0969</name>
</gene>
<accession>B7KIL8</accession>
<dbReference type="InterPro" id="IPR000477">
    <property type="entry name" value="RT_dom"/>
</dbReference>
<evidence type="ECO:0000259" key="1">
    <source>
        <dbReference type="PROSITE" id="PS50878"/>
    </source>
</evidence>
<keyword evidence="3" id="KW-1185">Reference proteome</keyword>
<dbReference type="RefSeq" id="WP_012598371.1">
    <property type="nucleotide sequence ID" value="NC_011729.1"/>
</dbReference>
<dbReference type="STRING" id="65393.PCC7424_0969"/>
<dbReference type="OrthoDB" id="9780724at2"/>
<proteinExistence type="predicted"/>
<dbReference type="PANTHER" id="PTHR34047">
    <property type="entry name" value="NUCLEAR INTRON MATURASE 1, MITOCHONDRIAL-RELATED"/>
    <property type="match status" value="1"/>
</dbReference>
<dbReference type="KEGG" id="cyc:PCC7424_0969"/>
<feature type="domain" description="Reverse transcriptase" evidence="1">
    <location>
        <begin position="1"/>
        <end position="324"/>
    </location>
</feature>
<dbReference type="EMBL" id="CP001291">
    <property type="protein sequence ID" value="ACK69424.1"/>
    <property type="molecule type" value="Genomic_DNA"/>
</dbReference>
<evidence type="ECO:0000313" key="2">
    <source>
        <dbReference type="EMBL" id="ACK69424.1"/>
    </source>
</evidence>
<dbReference type="HOGENOM" id="CLU_030410_0_0_3"/>
<name>B7KIL8_GLOC7</name>
<dbReference type="InterPro" id="IPR051083">
    <property type="entry name" value="GrpII_Intron_Splice-Mob/Def"/>
</dbReference>
<evidence type="ECO:0000313" key="3">
    <source>
        <dbReference type="Proteomes" id="UP000002384"/>
    </source>
</evidence>
<dbReference type="PANTHER" id="PTHR34047:SF8">
    <property type="entry name" value="PROTEIN YKFC"/>
    <property type="match status" value="1"/>
</dbReference>
<sequence>MSRTPEQHFQRTKKLAQALTKSDIYDWLVTKGYFPESYVLPPCFVVTDKPEFGKVYFPVNAKGKIQDLKESEFLQVHFPKTDLTDRTFGIIDPKIHSDIAFIIADNWDDIVSSIFHEENKVCLYSFPIPVDDKKLGEIGGLRSGRMIYEFIEMAENDLASIAFRYKYLIKTDIKNFYSSIYTHSIPWALHGKDFIRKKENRQNCNLAGNRLDKLFQNANDGCTNGVPIGPVVSDIISEILLSGVDRALSKSLENDVANDVVIVRFKDDYRILAKSEAKGRVVVKSLQAALKEYRLELNDDKTEIHKLPNGLFRKWRSQYHAVNPHPKAYYQFKRFQEVYLSVIEIDKHNSGCGVIDRFLADIVTKKYKVRIKLDNKTLTKVISLLLMLAELRTKAFPKVLAIIEYILKSDIGSKHIESIIEHLQELLKNLSQSEMNNRYLISWIIYFFKANNIEDKISDIPRFSDPIISAIHNNNFSAFDSCEDFKIFLDINTVAEEVTLLEHLDVFKPQ</sequence>
<reference evidence="3" key="1">
    <citation type="journal article" date="2011" name="MBio">
        <title>Novel metabolic attributes of the genus Cyanothece, comprising a group of unicellular nitrogen-fixing Cyanobacteria.</title>
        <authorList>
            <person name="Bandyopadhyay A."/>
            <person name="Elvitigala T."/>
            <person name="Welsh E."/>
            <person name="Stockel J."/>
            <person name="Liberton M."/>
            <person name="Min H."/>
            <person name="Sherman L.A."/>
            <person name="Pakrasi H.B."/>
        </authorList>
    </citation>
    <scope>NUCLEOTIDE SEQUENCE [LARGE SCALE GENOMIC DNA]</scope>
    <source>
        <strain evidence="3">PCC 7424</strain>
    </source>
</reference>